<dbReference type="PRINTS" id="PR01577">
    <property type="entry name" value="KCNABCHANNEL"/>
</dbReference>
<evidence type="ECO:0000259" key="4">
    <source>
        <dbReference type="Pfam" id="PF00248"/>
    </source>
</evidence>
<dbReference type="PANTHER" id="PTHR43150:SF2">
    <property type="entry name" value="HYPERKINETIC, ISOFORM M"/>
    <property type="match status" value="1"/>
</dbReference>
<evidence type="ECO:0000256" key="1">
    <source>
        <dbReference type="ARBA" id="ARBA00006515"/>
    </source>
</evidence>
<dbReference type="Gene3D" id="3.20.20.100">
    <property type="entry name" value="NADP-dependent oxidoreductase domain"/>
    <property type="match status" value="1"/>
</dbReference>
<organism evidence="5 6">
    <name type="scientific">Rhizopus delemar</name>
    <dbReference type="NCBI Taxonomy" id="936053"/>
    <lineage>
        <taxon>Eukaryota</taxon>
        <taxon>Fungi</taxon>
        <taxon>Fungi incertae sedis</taxon>
        <taxon>Mucoromycota</taxon>
        <taxon>Mucoromycotina</taxon>
        <taxon>Mucoromycetes</taxon>
        <taxon>Mucorales</taxon>
        <taxon>Mucorineae</taxon>
        <taxon>Rhizopodaceae</taxon>
        <taxon>Rhizopus</taxon>
    </lineage>
</organism>
<reference evidence="5 6" key="1">
    <citation type="journal article" date="2020" name="Microb. Genom.">
        <title>Genetic diversity of clinical and environmental Mucorales isolates obtained from an investigation of mucormycosis cases among solid organ transplant recipients.</title>
        <authorList>
            <person name="Nguyen M.H."/>
            <person name="Kaul D."/>
            <person name="Muto C."/>
            <person name="Cheng S.J."/>
            <person name="Richter R.A."/>
            <person name="Bruno V.M."/>
            <person name="Liu G."/>
            <person name="Beyhan S."/>
            <person name="Sundermann A.J."/>
            <person name="Mounaud S."/>
            <person name="Pasculle A.W."/>
            <person name="Nierman W.C."/>
            <person name="Driscoll E."/>
            <person name="Cumbie R."/>
            <person name="Clancy C.J."/>
            <person name="Dupont C.L."/>
        </authorList>
    </citation>
    <scope>NUCLEOTIDE SEQUENCE [LARGE SCALE GENOMIC DNA]</scope>
    <source>
        <strain evidence="5 6">GL24</strain>
    </source>
</reference>
<evidence type="ECO:0000313" key="6">
    <source>
        <dbReference type="Proteomes" id="UP000740926"/>
    </source>
</evidence>
<evidence type="ECO:0000256" key="3">
    <source>
        <dbReference type="ARBA" id="ARBA00023002"/>
    </source>
</evidence>
<dbReference type="InterPro" id="IPR023210">
    <property type="entry name" value="NADP_OxRdtase_dom"/>
</dbReference>
<evidence type="ECO:0000256" key="2">
    <source>
        <dbReference type="ARBA" id="ARBA00022857"/>
    </source>
</evidence>
<dbReference type="AlphaFoldDB" id="A0A9P6YWN5"/>
<dbReference type="Proteomes" id="UP000740926">
    <property type="component" value="Unassembled WGS sequence"/>
</dbReference>
<comment type="caution">
    <text evidence="5">The sequence shown here is derived from an EMBL/GenBank/DDBJ whole genome shotgun (WGS) entry which is preliminary data.</text>
</comment>
<name>A0A9P6YWN5_9FUNG</name>
<proteinExistence type="inferred from homology"/>
<protein>
    <recommendedName>
        <fullName evidence="4">NADP-dependent oxidoreductase domain-containing protein</fullName>
    </recommendedName>
</protein>
<evidence type="ECO:0000313" key="5">
    <source>
        <dbReference type="EMBL" id="KAG1566037.1"/>
    </source>
</evidence>
<comment type="similarity">
    <text evidence="1">Belongs to the shaker potassium channel beta subunit family.</text>
</comment>
<accession>A0A9P6YWN5</accession>
<dbReference type="Pfam" id="PF00248">
    <property type="entry name" value="Aldo_ket_red"/>
    <property type="match status" value="1"/>
</dbReference>
<dbReference type="InterPro" id="IPR005399">
    <property type="entry name" value="K_chnl_volt-dep_bsu_KCNAB-rel"/>
</dbReference>
<feature type="domain" description="NADP-dependent oxidoreductase" evidence="4">
    <location>
        <begin position="16"/>
        <end position="275"/>
    </location>
</feature>
<dbReference type="PANTHER" id="PTHR43150">
    <property type="entry name" value="HYPERKINETIC, ISOFORM M"/>
    <property type="match status" value="1"/>
</dbReference>
<keyword evidence="2" id="KW-0521">NADP</keyword>
<gene>
    <name evidence="5" type="ORF">G6F50_009512</name>
</gene>
<dbReference type="SUPFAM" id="SSF51430">
    <property type="entry name" value="NAD(P)-linked oxidoreductase"/>
    <property type="match status" value="1"/>
</dbReference>
<sequence>MEYRYLGNSGLKISVLSLGSWITFGGQISPEQASDIVKTALELGINHFDVAESHSGGQAEIDLGLALRNQLGLRRSDYVISTKVFWGGKGPNDRGLSRKHVFEGTVACLQRLQLDYVDILYAQRPDPDTPMEEIVRAFNWCIDKGMALYWGTSEWPAYLITEAMHVANRLNLIAPITESPQYNMLNRERVEKEYLPMFQKYKLGTCIWSPLASGLLSGKYNDGIIPPYTRLAIQDHPVINRLRAGFFSEEGRRKLEKIKMVCSIAQRLGCTPAQLGASTPLQARENIQALSKRHLLTDDVMHELDRILGNVPESVFDFRKS</sequence>
<dbReference type="InterPro" id="IPR036812">
    <property type="entry name" value="NAD(P)_OxRdtase_dom_sf"/>
</dbReference>
<dbReference type="EMBL" id="JAANIU010001882">
    <property type="protein sequence ID" value="KAG1566037.1"/>
    <property type="molecule type" value="Genomic_DNA"/>
</dbReference>
<keyword evidence="6" id="KW-1185">Reference proteome</keyword>
<dbReference type="GO" id="GO:0016491">
    <property type="term" value="F:oxidoreductase activity"/>
    <property type="evidence" value="ECO:0007669"/>
    <property type="project" value="UniProtKB-KW"/>
</dbReference>
<keyword evidence="3" id="KW-0560">Oxidoreductase</keyword>